<dbReference type="CDD" id="cd04301">
    <property type="entry name" value="NAT_SF"/>
    <property type="match status" value="1"/>
</dbReference>
<comment type="caution">
    <text evidence="2">The sequence shown here is derived from an EMBL/GenBank/DDBJ whole genome shotgun (WGS) entry which is preliminary data.</text>
</comment>
<dbReference type="RefSeq" id="WP_205002211.1">
    <property type="nucleotide sequence ID" value="NZ_JAFBER010000002.1"/>
</dbReference>
<evidence type="ECO:0000259" key="1">
    <source>
        <dbReference type="PROSITE" id="PS51186"/>
    </source>
</evidence>
<keyword evidence="3" id="KW-1185">Reference proteome</keyword>
<organism evidence="2 3">
    <name type="scientific">Scopulibacillus daqui</name>
    <dbReference type="NCBI Taxonomy" id="1469162"/>
    <lineage>
        <taxon>Bacteria</taxon>
        <taxon>Bacillati</taxon>
        <taxon>Bacillota</taxon>
        <taxon>Bacilli</taxon>
        <taxon>Bacillales</taxon>
        <taxon>Sporolactobacillaceae</taxon>
        <taxon>Scopulibacillus</taxon>
    </lineage>
</organism>
<name>A0ABS2PWC5_9BACL</name>
<sequence>MKIRQIQINDAEAYLRLRKQLDKETHFMFYKPGEKIDSIEEQEKKIQSIIGSGCSMIFVAESEDKLIGFAALFGNHLKYIRHRAFVVIGVLKDYQNQGIAKNLLKIVDEWAREHRMERLEITVMARNRRALGLYHSMGYHIEGMRRGALMIDNEHVDEFYMGKLLKR</sequence>
<proteinExistence type="predicted"/>
<gene>
    <name evidence="2" type="ORF">JOD45_000424</name>
</gene>
<reference evidence="2 3" key="1">
    <citation type="submission" date="2021-01" db="EMBL/GenBank/DDBJ databases">
        <title>Genomic Encyclopedia of Type Strains, Phase IV (KMG-IV): sequencing the most valuable type-strain genomes for metagenomic binning, comparative biology and taxonomic classification.</title>
        <authorList>
            <person name="Goeker M."/>
        </authorList>
    </citation>
    <scope>NUCLEOTIDE SEQUENCE [LARGE SCALE GENOMIC DNA]</scope>
    <source>
        <strain evidence="2 3">DSM 28236</strain>
    </source>
</reference>
<dbReference type="PROSITE" id="PS51186">
    <property type="entry name" value="GNAT"/>
    <property type="match status" value="1"/>
</dbReference>
<dbReference type="InterPro" id="IPR016181">
    <property type="entry name" value="Acyl_CoA_acyltransferase"/>
</dbReference>
<dbReference type="Gene3D" id="3.40.630.30">
    <property type="match status" value="1"/>
</dbReference>
<feature type="domain" description="N-acetyltransferase" evidence="1">
    <location>
        <begin position="1"/>
        <end position="166"/>
    </location>
</feature>
<evidence type="ECO:0000313" key="3">
    <source>
        <dbReference type="Proteomes" id="UP000808914"/>
    </source>
</evidence>
<dbReference type="SUPFAM" id="SSF55729">
    <property type="entry name" value="Acyl-CoA N-acyltransferases (Nat)"/>
    <property type="match status" value="1"/>
</dbReference>
<dbReference type="EMBL" id="JAFBER010000002">
    <property type="protein sequence ID" value="MBM7644231.1"/>
    <property type="molecule type" value="Genomic_DNA"/>
</dbReference>
<evidence type="ECO:0000313" key="2">
    <source>
        <dbReference type="EMBL" id="MBM7644231.1"/>
    </source>
</evidence>
<dbReference type="Proteomes" id="UP000808914">
    <property type="component" value="Unassembled WGS sequence"/>
</dbReference>
<dbReference type="PANTHER" id="PTHR43415:SF3">
    <property type="entry name" value="GNAT-FAMILY ACETYLTRANSFERASE"/>
    <property type="match status" value="1"/>
</dbReference>
<protein>
    <submittedName>
        <fullName evidence="2">RimJ/RimL family protein N-acetyltransferase</fullName>
    </submittedName>
</protein>
<accession>A0ABS2PWC5</accession>
<dbReference type="InterPro" id="IPR000182">
    <property type="entry name" value="GNAT_dom"/>
</dbReference>
<dbReference type="Pfam" id="PF13420">
    <property type="entry name" value="Acetyltransf_4"/>
    <property type="match status" value="1"/>
</dbReference>
<dbReference type="PANTHER" id="PTHR43415">
    <property type="entry name" value="SPERMIDINE N(1)-ACETYLTRANSFERASE"/>
    <property type="match status" value="1"/>
</dbReference>